<organism evidence="4 5">
    <name type="scientific">Coniella lustricola</name>
    <dbReference type="NCBI Taxonomy" id="2025994"/>
    <lineage>
        <taxon>Eukaryota</taxon>
        <taxon>Fungi</taxon>
        <taxon>Dikarya</taxon>
        <taxon>Ascomycota</taxon>
        <taxon>Pezizomycotina</taxon>
        <taxon>Sordariomycetes</taxon>
        <taxon>Sordariomycetidae</taxon>
        <taxon>Diaporthales</taxon>
        <taxon>Schizoparmaceae</taxon>
        <taxon>Coniella</taxon>
    </lineage>
</organism>
<evidence type="ECO:0000259" key="3">
    <source>
        <dbReference type="PROSITE" id="PS50048"/>
    </source>
</evidence>
<dbReference type="InterPro" id="IPR036864">
    <property type="entry name" value="Zn2-C6_fun-type_DNA-bd_sf"/>
</dbReference>
<dbReference type="PROSITE" id="PS00463">
    <property type="entry name" value="ZN2_CY6_FUNGAL_1"/>
    <property type="match status" value="1"/>
</dbReference>
<gene>
    <name evidence="4" type="ORF">BD289DRAFT_438686</name>
</gene>
<evidence type="ECO:0000313" key="5">
    <source>
        <dbReference type="Proteomes" id="UP000241462"/>
    </source>
</evidence>
<dbReference type="InterPro" id="IPR053175">
    <property type="entry name" value="DHMBA_Reg_Transcription_Factor"/>
</dbReference>
<proteinExistence type="predicted"/>
<dbReference type="InterPro" id="IPR001138">
    <property type="entry name" value="Zn2Cys6_DnaBD"/>
</dbReference>
<feature type="domain" description="Zn(2)-C6 fungal-type" evidence="3">
    <location>
        <begin position="10"/>
        <end position="38"/>
    </location>
</feature>
<dbReference type="CDD" id="cd00067">
    <property type="entry name" value="GAL4"/>
    <property type="match status" value="1"/>
</dbReference>
<protein>
    <recommendedName>
        <fullName evidence="3">Zn(2)-C6 fungal-type domain-containing protein</fullName>
    </recommendedName>
</protein>
<keyword evidence="1" id="KW-0539">Nucleus</keyword>
<sequence>MVNTGKPSPGCFACRTRRIKCDTTRPECRKCRKRGWKCPGYRDLNALRIVDETQKQFTRFSGDKEAVEELPLTPGTSSKTGLVRSRASPSVASSGGRTTPPKTPSFDLPYPSPVSAASSPSLAGAANSYQYTYVDDVPRCIDTPIGDRVYSYFLTNFVHGTSLRHHGYLDFLFPLLANIPQSRHEDNPLPMAFSATAMIAFAARQKAPELLPRAESVYLRALEATFRAIGDPERARDNSTLACVTLLTTYEQLRPSRPSHQKAEAFGSHLDGAVALLKLRRQDLFQTVVGRKIFLILRALLASRSLCYGTPLDPELHNLTEALDQDVSQQRFAALSLRAADLRVAVERLLGGWSPSHPVREEPTREKVTALWHEAEALEADYRQHIASLPLAWKAMTLRYIRPEDPAIMGGIAYTGRVDAYIDMFICYLLNWARAARLYIRYAALRCHAWLLGPQNDYRNTSEYAQAVALGEELVADIVASVPYVFGAAKTTQAQHAPGQYQPPSLAGVFCMWPVFAAATSDFTTDTQRAFCKRTLKYISEEIGIGQASILAGYNLRNPSMPIAFMRMKQFEAQGKQLQGVAVGAAAGSVMTSGMRDVIRATGTILSSEPDHHRKALPMHVLQVDDVKDGYNFPKFDYQVQI</sequence>
<dbReference type="SMART" id="SM00066">
    <property type="entry name" value="GAL4"/>
    <property type="match status" value="1"/>
</dbReference>
<dbReference type="OrthoDB" id="2991872at2759"/>
<feature type="compositionally biased region" description="Low complexity" evidence="2">
    <location>
        <begin position="83"/>
        <end position="96"/>
    </location>
</feature>
<dbReference type="Gene3D" id="4.10.240.10">
    <property type="entry name" value="Zn(2)-C6 fungal-type DNA-binding domain"/>
    <property type="match status" value="1"/>
</dbReference>
<dbReference type="PROSITE" id="PS50048">
    <property type="entry name" value="ZN2_CY6_FUNGAL_2"/>
    <property type="match status" value="1"/>
</dbReference>
<keyword evidence="5" id="KW-1185">Reference proteome</keyword>
<dbReference type="EMBL" id="KZ678495">
    <property type="protein sequence ID" value="PSR81736.1"/>
    <property type="molecule type" value="Genomic_DNA"/>
</dbReference>
<dbReference type="PANTHER" id="PTHR38791">
    <property type="entry name" value="ZN(II)2CYS6 TRANSCRIPTION FACTOR (EUROFUNG)-RELATED-RELATED"/>
    <property type="match status" value="1"/>
</dbReference>
<dbReference type="GO" id="GO:0008270">
    <property type="term" value="F:zinc ion binding"/>
    <property type="evidence" value="ECO:0007669"/>
    <property type="project" value="InterPro"/>
</dbReference>
<dbReference type="AlphaFoldDB" id="A0A2T3A2L4"/>
<evidence type="ECO:0000256" key="2">
    <source>
        <dbReference type="SAM" id="MobiDB-lite"/>
    </source>
</evidence>
<dbReference type="PANTHER" id="PTHR38791:SF13">
    <property type="entry name" value="ZN(2)-C6 FUNGAL-TYPE DOMAIN-CONTAINING PROTEIN"/>
    <property type="match status" value="1"/>
</dbReference>
<reference evidence="4 5" key="1">
    <citation type="journal article" date="2018" name="Mycol. Prog.">
        <title>Coniella lustricola, a new species from submerged detritus.</title>
        <authorList>
            <person name="Raudabaugh D.B."/>
            <person name="Iturriaga T."/>
            <person name="Carver A."/>
            <person name="Mondo S."/>
            <person name="Pangilinan J."/>
            <person name="Lipzen A."/>
            <person name="He G."/>
            <person name="Amirebrahimi M."/>
            <person name="Grigoriev I.V."/>
            <person name="Miller A.N."/>
        </authorList>
    </citation>
    <scope>NUCLEOTIDE SEQUENCE [LARGE SCALE GENOMIC DNA]</scope>
    <source>
        <strain evidence="4 5">B22-T-1</strain>
    </source>
</reference>
<dbReference type="Proteomes" id="UP000241462">
    <property type="component" value="Unassembled WGS sequence"/>
</dbReference>
<evidence type="ECO:0000256" key="1">
    <source>
        <dbReference type="ARBA" id="ARBA00023242"/>
    </source>
</evidence>
<accession>A0A2T3A2L4</accession>
<dbReference type="SUPFAM" id="SSF57701">
    <property type="entry name" value="Zn2/Cys6 DNA-binding domain"/>
    <property type="match status" value="1"/>
</dbReference>
<dbReference type="STRING" id="2025994.A0A2T3A2L4"/>
<dbReference type="InParanoid" id="A0A2T3A2L4"/>
<dbReference type="Pfam" id="PF00172">
    <property type="entry name" value="Zn_clus"/>
    <property type="match status" value="1"/>
</dbReference>
<dbReference type="GO" id="GO:0000981">
    <property type="term" value="F:DNA-binding transcription factor activity, RNA polymerase II-specific"/>
    <property type="evidence" value="ECO:0007669"/>
    <property type="project" value="InterPro"/>
</dbReference>
<evidence type="ECO:0000313" key="4">
    <source>
        <dbReference type="EMBL" id="PSR81736.1"/>
    </source>
</evidence>
<feature type="region of interest" description="Disordered" evidence="2">
    <location>
        <begin position="58"/>
        <end position="111"/>
    </location>
</feature>
<name>A0A2T3A2L4_9PEZI</name>